<evidence type="ECO:0000313" key="2">
    <source>
        <dbReference type="EMBL" id="CAI6100621.1"/>
    </source>
</evidence>
<dbReference type="InterPro" id="IPR052895">
    <property type="entry name" value="HetReg/Transcr_Mod"/>
</dbReference>
<dbReference type="PANTHER" id="PTHR24148:SF79">
    <property type="entry name" value="HETEROKARYON INCOMPATIBILITY DOMAIN-CONTAINING PROTEIN"/>
    <property type="match status" value="1"/>
</dbReference>
<dbReference type="Pfam" id="PF06985">
    <property type="entry name" value="HET"/>
    <property type="match status" value="1"/>
</dbReference>
<dbReference type="PANTHER" id="PTHR24148">
    <property type="entry name" value="ANKYRIN REPEAT DOMAIN-CONTAINING PROTEIN 39 HOMOLOG-RELATED"/>
    <property type="match status" value="1"/>
</dbReference>
<organism evidence="2 3">
    <name type="scientific">Clonostachys chloroleuca</name>
    <dbReference type="NCBI Taxonomy" id="1926264"/>
    <lineage>
        <taxon>Eukaryota</taxon>
        <taxon>Fungi</taxon>
        <taxon>Dikarya</taxon>
        <taxon>Ascomycota</taxon>
        <taxon>Pezizomycotina</taxon>
        <taxon>Sordariomycetes</taxon>
        <taxon>Hypocreomycetidae</taxon>
        <taxon>Hypocreales</taxon>
        <taxon>Bionectriaceae</taxon>
        <taxon>Clonostachys</taxon>
    </lineage>
</organism>
<accession>A0AA35QEJ8</accession>
<dbReference type="AlphaFoldDB" id="A0AA35QEJ8"/>
<dbReference type="InterPro" id="IPR010730">
    <property type="entry name" value="HET"/>
</dbReference>
<name>A0AA35QEJ8_9HYPO</name>
<keyword evidence="3" id="KW-1185">Reference proteome</keyword>
<dbReference type="EMBL" id="CABFNP030001353">
    <property type="protein sequence ID" value="CAI6100621.1"/>
    <property type="molecule type" value="Genomic_DNA"/>
</dbReference>
<evidence type="ECO:0000259" key="1">
    <source>
        <dbReference type="Pfam" id="PF06985"/>
    </source>
</evidence>
<proteinExistence type="predicted"/>
<sequence length="264" mass="29953">MAPLVDRKNPASPLFEILYAWSVAGWAVPLYDPIRLVRLEPALTLSQPIRCHLEQVYLDDCRGKKPTYTYEALSYTWGARIGTVAINCNDSSLLVTPNCESALRHLRHRTKDRVLWIDAICINQQSVEEKNNQVPLMGEIYRSAAAVIIWLGPGLQGEEGTLRWAHLAGWAIYIRTPPGEPLPTNKLIRMASGAISSSQVKKARRICDNPWFGRTWTMQEVLLARKAYFQIGRAACPTWSLYSYRNLIDTVSAGWYYKESVQNL</sequence>
<evidence type="ECO:0000313" key="3">
    <source>
        <dbReference type="Proteomes" id="UP001160390"/>
    </source>
</evidence>
<feature type="domain" description="Heterokaryon incompatibility" evidence="1">
    <location>
        <begin position="70"/>
        <end position="220"/>
    </location>
</feature>
<comment type="caution">
    <text evidence="2">The sequence shown here is derived from an EMBL/GenBank/DDBJ whole genome shotgun (WGS) entry which is preliminary data.</text>
</comment>
<dbReference type="Proteomes" id="UP001160390">
    <property type="component" value="Unassembled WGS sequence"/>
</dbReference>
<gene>
    <name evidence="2" type="ORF">CCHLO57077_00006658</name>
</gene>
<reference evidence="2" key="1">
    <citation type="submission" date="2023-01" db="EMBL/GenBank/DDBJ databases">
        <authorList>
            <person name="Piombo E."/>
        </authorList>
    </citation>
    <scope>NUCLEOTIDE SEQUENCE</scope>
</reference>
<protein>
    <recommendedName>
        <fullName evidence="1">Heterokaryon incompatibility domain-containing protein</fullName>
    </recommendedName>
</protein>